<name>A0A1V0SL74_9VIRU</name>
<reference evidence="1" key="1">
    <citation type="journal article" date="2017" name="Science">
        <title>Giant viruses with an expanded complement of translation system components.</title>
        <authorList>
            <person name="Schulz F."/>
            <person name="Yutin N."/>
            <person name="Ivanova N.N."/>
            <person name="Ortega D.R."/>
            <person name="Lee T.K."/>
            <person name="Vierheilig J."/>
            <person name="Daims H."/>
            <person name="Horn M."/>
            <person name="Wagner M."/>
            <person name="Jensen G.J."/>
            <person name="Kyrpides N.C."/>
            <person name="Koonin E.V."/>
            <person name="Woyke T."/>
        </authorList>
    </citation>
    <scope>NUCLEOTIDE SEQUENCE</scope>
    <source>
        <strain evidence="1">KNV1</strain>
    </source>
</reference>
<organism evidence="1">
    <name type="scientific">Klosneuvirus KNV1</name>
    <dbReference type="NCBI Taxonomy" id="1977640"/>
    <lineage>
        <taxon>Viruses</taxon>
        <taxon>Varidnaviria</taxon>
        <taxon>Bamfordvirae</taxon>
        <taxon>Nucleocytoviricota</taxon>
        <taxon>Megaviricetes</taxon>
        <taxon>Imitervirales</taxon>
        <taxon>Mimiviridae</taxon>
        <taxon>Klosneuvirinae</taxon>
        <taxon>Klosneuvirus</taxon>
    </lineage>
</organism>
<proteinExistence type="predicted"/>
<accession>A0A1V0SL74</accession>
<protein>
    <submittedName>
        <fullName evidence="1">Uncharacterized protein</fullName>
    </submittedName>
</protein>
<sequence>MKIHIILIILILFILFSNNPLESFTDSATSEFNPILNNINGFWYFANEVHGPNNIPLSYYVVLNIKYNDSKSLSITGTLQNKTLNIINMTDKSIDTDNLLLTYKYPYLQLTDKELNKTTTLHKIVGIPTSSPKFNKRLLRFNGTWNSEQKIIHSEPVPSVTFNILSDKIMESGKNNYIMFTVITKDMISIDTPDTNNQMFYQFVDNNTISVSMNDSWIDMLKKINN</sequence>
<gene>
    <name evidence="1" type="ORF">Klosneuvirus_5_38</name>
</gene>
<evidence type="ECO:0000313" key="1">
    <source>
        <dbReference type="EMBL" id="ARF12368.1"/>
    </source>
</evidence>
<dbReference type="EMBL" id="KY684112">
    <property type="protein sequence ID" value="ARF12368.1"/>
    <property type="molecule type" value="Genomic_DNA"/>
</dbReference>